<keyword evidence="10" id="KW-1185">Reference proteome</keyword>
<organism evidence="9 10">
    <name type="scientific">Rhodovibrio sodomensis</name>
    <dbReference type="NCBI Taxonomy" id="1088"/>
    <lineage>
        <taxon>Bacteria</taxon>
        <taxon>Pseudomonadati</taxon>
        <taxon>Pseudomonadota</taxon>
        <taxon>Alphaproteobacteria</taxon>
        <taxon>Rhodospirillales</taxon>
        <taxon>Rhodovibrionaceae</taxon>
        <taxon>Rhodovibrio</taxon>
    </lineage>
</organism>
<evidence type="ECO:0000256" key="4">
    <source>
        <dbReference type="ARBA" id="ARBA00022801"/>
    </source>
</evidence>
<proteinExistence type="inferred from homology"/>
<name>A0ABS1DM21_9PROT</name>
<comment type="similarity">
    <text evidence="2">Belongs to the peptidase S49 family.</text>
</comment>
<dbReference type="Proteomes" id="UP001296873">
    <property type="component" value="Unassembled WGS sequence"/>
</dbReference>
<feature type="transmembrane region" description="Helical" evidence="7">
    <location>
        <begin position="85"/>
        <end position="115"/>
    </location>
</feature>
<dbReference type="EMBL" id="NRRL01000211">
    <property type="protein sequence ID" value="MBK1671529.1"/>
    <property type="molecule type" value="Genomic_DNA"/>
</dbReference>
<evidence type="ECO:0000256" key="2">
    <source>
        <dbReference type="ARBA" id="ARBA00008683"/>
    </source>
</evidence>
<evidence type="ECO:0000313" key="10">
    <source>
        <dbReference type="Proteomes" id="UP001296873"/>
    </source>
</evidence>
<comment type="caution">
    <text evidence="9">The sequence shown here is derived from an EMBL/GenBank/DDBJ whole genome shotgun (WGS) entry which is preliminary data.</text>
</comment>
<keyword evidence="4" id="KW-0378">Hydrolase</keyword>
<evidence type="ECO:0000259" key="8">
    <source>
        <dbReference type="Pfam" id="PF01343"/>
    </source>
</evidence>
<protein>
    <submittedName>
        <fullName evidence="9">Signal peptide peptidase SppA</fullName>
    </submittedName>
</protein>
<evidence type="ECO:0000256" key="1">
    <source>
        <dbReference type="ARBA" id="ARBA00004370"/>
    </source>
</evidence>
<keyword evidence="3" id="KW-0645">Protease</keyword>
<dbReference type="Pfam" id="PF01343">
    <property type="entry name" value="Peptidase_S49"/>
    <property type="match status" value="2"/>
</dbReference>
<evidence type="ECO:0000256" key="3">
    <source>
        <dbReference type="ARBA" id="ARBA00022670"/>
    </source>
</evidence>
<dbReference type="InterPro" id="IPR029045">
    <property type="entry name" value="ClpP/crotonase-like_dom_sf"/>
</dbReference>
<dbReference type="InterPro" id="IPR004634">
    <property type="entry name" value="Pept_S49_pIV"/>
</dbReference>
<sequence>HPAGHADIEPTLAHQVQEPLPWPSCAPDILAVRCRPPARDPNGGASACKRRAPWRGARMSALSRFALYRTSTFPRPKGRSDPMRLILFVGKCLVGFLASVGLIVVALGVLAGYGWQEVRDWRTAETPVPERAVLTLDLSSGVAEQAPRSPIAGATDGGVPIHRAIGALEHAAGDDRVRAVAMRVGRGGLAMGHAQELRNALQDFRDSGKTAWAFAETLSGGGMGGGTLHAYLASAFDRVWLQPSGDVNVSGFLLESPYIADALAEIGVEPRLDQRREFKGIKDRFTAMRMPEPQRTNRRQLLQSWMDQVVAGIAQGRGLAPQQVRQLVEEGNFSAERALQAGLVDQLGYRDQMRQALRQAVGAQADDRAAMVDLLAYGAQMQRARELPEDTPQIAVVTGQGAVTLGSSQGGRLFGDVQMGSDTIAPALLEAARDDKIKAIVLRVDSPGGSYVASDTIWHAVRRAREMGTPVVVSMANIAASGGYFVAAPANRIYALPGTITGSIGVGSGKFVLTGLWDKLEINFDGVQAGRNADFWSPNHDFTEAQWQKLQTFLDQTYADFKQKVASGRDLSPEQVEQVAQGKIWSGADAQARGLVDQLGGLEAAIAGAKELAEIPAGQPVRVVERPERKDPLRRLIEGALQGRIESPAAEALGRIARGLRPLIDVIGLLQGRQAERRLESPVQVEDVR</sequence>
<keyword evidence="6 7" id="KW-0472">Membrane</keyword>
<gene>
    <name evidence="9" type="primary">sppA</name>
    <name evidence="9" type="ORF">CKO28_26375</name>
</gene>
<feature type="non-terminal residue" evidence="9">
    <location>
        <position position="1"/>
    </location>
</feature>
<dbReference type="Gene3D" id="3.90.226.10">
    <property type="entry name" value="2-enoyl-CoA Hydratase, Chain A, domain 1"/>
    <property type="match status" value="2"/>
</dbReference>
<accession>A0ABS1DM21</accession>
<dbReference type="CDD" id="cd07018">
    <property type="entry name" value="S49_SppA_67K_type"/>
    <property type="match status" value="1"/>
</dbReference>
<dbReference type="PANTHER" id="PTHR33209">
    <property type="entry name" value="PROTEASE 4"/>
    <property type="match status" value="1"/>
</dbReference>
<dbReference type="InterPro" id="IPR047272">
    <property type="entry name" value="S49_SppA_C"/>
</dbReference>
<dbReference type="CDD" id="cd07023">
    <property type="entry name" value="S49_Sppa_N_C"/>
    <property type="match status" value="1"/>
</dbReference>
<comment type="subcellular location">
    <subcellularLocation>
        <location evidence="1">Membrane</location>
    </subcellularLocation>
</comment>
<dbReference type="NCBIfam" id="TIGR00706">
    <property type="entry name" value="SppA_dom"/>
    <property type="match status" value="1"/>
</dbReference>
<reference evidence="9 10" key="1">
    <citation type="journal article" date="2020" name="Microorganisms">
        <title>Osmotic Adaptation and Compatible Solute Biosynthesis of Phototrophic Bacteria as Revealed from Genome Analyses.</title>
        <authorList>
            <person name="Imhoff J.F."/>
            <person name="Rahn T."/>
            <person name="Kunzel S."/>
            <person name="Keller A."/>
            <person name="Neulinger S.C."/>
        </authorList>
    </citation>
    <scope>NUCLEOTIDE SEQUENCE [LARGE SCALE GENOMIC DNA]</scope>
    <source>
        <strain evidence="9 10">DSM 9895</strain>
    </source>
</reference>
<dbReference type="SUPFAM" id="SSF52096">
    <property type="entry name" value="ClpP/crotonase"/>
    <property type="match status" value="2"/>
</dbReference>
<dbReference type="NCBIfam" id="TIGR00705">
    <property type="entry name" value="SppA_67K"/>
    <property type="match status" value="1"/>
</dbReference>
<keyword evidence="5" id="KW-0720">Serine protease</keyword>
<evidence type="ECO:0000256" key="6">
    <source>
        <dbReference type="ARBA" id="ARBA00023136"/>
    </source>
</evidence>
<evidence type="ECO:0000313" key="9">
    <source>
        <dbReference type="EMBL" id="MBK1671529.1"/>
    </source>
</evidence>
<dbReference type="InterPro" id="IPR004635">
    <property type="entry name" value="Pept_S49_SppA"/>
</dbReference>
<dbReference type="Gene3D" id="6.20.330.10">
    <property type="match status" value="1"/>
</dbReference>
<keyword evidence="7" id="KW-0812">Transmembrane</keyword>
<keyword evidence="7" id="KW-1133">Transmembrane helix</keyword>
<feature type="domain" description="Peptidase S49" evidence="8">
    <location>
        <begin position="464"/>
        <end position="615"/>
    </location>
</feature>
<feature type="domain" description="Peptidase S49" evidence="8">
    <location>
        <begin position="227"/>
        <end position="362"/>
    </location>
</feature>
<evidence type="ECO:0000256" key="7">
    <source>
        <dbReference type="SAM" id="Phobius"/>
    </source>
</evidence>
<dbReference type="InterPro" id="IPR002142">
    <property type="entry name" value="Peptidase_S49"/>
</dbReference>
<dbReference type="InterPro" id="IPR047217">
    <property type="entry name" value="S49_SppA_67K_type_N"/>
</dbReference>
<evidence type="ECO:0000256" key="5">
    <source>
        <dbReference type="ARBA" id="ARBA00022825"/>
    </source>
</evidence>
<dbReference type="PANTHER" id="PTHR33209:SF1">
    <property type="entry name" value="PEPTIDASE S49 DOMAIN-CONTAINING PROTEIN"/>
    <property type="match status" value="1"/>
</dbReference>